<feature type="domain" description="GGDEF" evidence="4">
    <location>
        <begin position="347"/>
        <end position="494"/>
    </location>
</feature>
<dbReference type="SMART" id="SM00052">
    <property type="entry name" value="EAL"/>
    <property type="match status" value="1"/>
</dbReference>
<dbReference type="GO" id="GO:0071111">
    <property type="term" value="F:cyclic-guanylate-specific phosphodiesterase activity"/>
    <property type="evidence" value="ECO:0007669"/>
    <property type="project" value="InterPro"/>
</dbReference>
<dbReference type="InterPro" id="IPR029016">
    <property type="entry name" value="GAF-like_dom_sf"/>
</dbReference>
<dbReference type="PROSITE" id="PS50887">
    <property type="entry name" value="GGDEF"/>
    <property type="match status" value="1"/>
</dbReference>
<organism evidence="5 6">
    <name type="scientific">Marinobacter segnicrescens</name>
    <dbReference type="NCBI Taxonomy" id="430453"/>
    <lineage>
        <taxon>Bacteria</taxon>
        <taxon>Pseudomonadati</taxon>
        <taxon>Pseudomonadota</taxon>
        <taxon>Gammaproteobacteria</taxon>
        <taxon>Pseudomonadales</taxon>
        <taxon>Marinobacteraceae</taxon>
        <taxon>Marinobacter</taxon>
    </lineage>
</organism>
<dbReference type="InterPro" id="IPR000160">
    <property type="entry name" value="GGDEF_dom"/>
</dbReference>
<reference evidence="6" key="1">
    <citation type="submission" date="2016-10" db="EMBL/GenBank/DDBJ databases">
        <authorList>
            <person name="Varghese N."/>
            <person name="Submissions S."/>
        </authorList>
    </citation>
    <scope>NUCLEOTIDE SEQUENCE [LARGE SCALE GENOMIC DNA]</scope>
    <source>
        <strain evidence="6">CGMCC 1.6489</strain>
    </source>
</reference>
<evidence type="ECO:0000256" key="2">
    <source>
        <dbReference type="ARBA" id="ARBA00022777"/>
    </source>
</evidence>
<proteinExistence type="predicted"/>
<dbReference type="SUPFAM" id="SSF52172">
    <property type="entry name" value="CheY-like"/>
    <property type="match status" value="1"/>
</dbReference>
<dbReference type="SUPFAM" id="SSF55073">
    <property type="entry name" value="Nucleotide cyclase"/>
    <property type="match status" value="1"/>
</dbReference>
<protein>
    <submittedName>
        <fullName evidence="5">Diguanylate cyclase (GGDEF) domain-containing protein</fullName>
    </submittedName>
</protein>
<accession>A0A1H9YL84</accession>
<dbReference type="Proteomes" id="UP000198762">
    <property type="component" value="Unassembled WGS sequence"/>
</dbReference>
<dbReference type="InterPro" id="IPR050706">
    <property type="entry name" value="Cyclic-di-GMP_PDE-like"/>
</dbReference>
<dbReference type="Gene3D" id="3.30.450.40">
    <property type="match status" value="1"/>
</dbReference>
<dbReference type="InterPro" id="IPR029787">
    <property type="entry name" value="Nucleotide_cyclase"/>
</dbReference>
<dbReference type="RefSeq" id="WP_091848385.1">
    <property type="nucleotide sequence ID" value="NZ_FOHZ01000001.1"/>
</dbReference>
<dbReference type="EMBL" id="FOHZ01000001">
    <property type="protein sequence ID" value="SES69784.1"/>
    <property type="molecule type" value="Genomic_DNA"/>
</dbReference>
<evidence type="ECO:0000259" key="3">
    <source>
        <dbReference type="PROSITE" id="PS50883"/>
    </source>
</evidence>
<dbReference type="AlphaFoldDB" id="A0A1H9YL84"/>
<dbReference type="Pfam" id="PF00563">
    <property type="entry name" value="EAL"/>
    <property type="match status" value="1"/>
</dbReference>
<dbReference type="InterPro" id="IPR001633">
    <property type="entry name" value="EAL_dom"/>
</dbReference>
<dbReference type="SUPFAM" id="SSF55781">
    <property type="entry name" value="GAF domain-like"/>
    <property type="match status" value="1"/>
</dbReference>
<dbReference type="CDD" id="cd01949">
    <property type="entry name" value="GGDEF"/>
    <property type="match status" value="1"/>
</dbReference>
<evidence type="ECO:0000256" key="1">
    <source>
        <dbReference type="ARBA" id="ARBA00022679"/>
    </source>
</evidence>
<dbReference type="Gene3D" id="3.30.70.270">
    <property type="match status" value="1"/>
</dbReference>
<gene>
    <name evidence="5" type="ORF">SAMN04487962_101226</name>
</gene>
<name>A0A1H9YL84_9GAMM</name>
<evidence type="ECO:0000313" key="6">
    <source>
        <dbReference type="Proteomes" id="UP000198762"/>
    </source>
</evidence>
<dbReference type="SUPFAM" id="SSF141868">
    <property type="entry name" value="EAL domain-like"/>
    <property type="match status" value="1"/>
</dbReference>
<dbReference type="SMART" id="SM00267">
    <property type="entry name" value="GGDEF"/>
    <property type="match status" value="1"/>
</dbReference>
<dbReference type="STRING" id="430453.SAMN04487962_101226"/>
<sequence>MARLFVSFSQPGNERVFREALSQHQILETQQGQLPDTLFDLAILDLASFLRLRESLRERRQTLSPALMPVMVLLQQAQTTRVRELLGSEIHDITVKPSSRVELSARIDNLLKLHDLSRQQQVQLDFAERSRVRTDRAYRVLAAGNEVVLRGEDETQLFRSVLDTLIRLSDYALVWIGRAKNDDNRSVEVLAWSGDAQEYIHNLQVRWQEDRFSQGPAGRAIKTGMPFVCEDVETDAMVRPWRSLAREHGIRSSVAIPLAFGENDLGVLAIYSARPHTFTDDEVSLLERLAANVSFGVETLRMRDHLQEQRTLAWNSAYRDTLTGLPNRQWVMEELEQLDAEFNRHRRVAAVLFVDLDGFKRINDSLGHEVGDQLLHDVAKRLTQVARAEDFVARLGGDEFLILMRFDESDDIISQAADPTAAIAEAAAHLAERLTRSMKQPFHHGALEHHLGASVGISLYPADTTRASDLINFADIAMYEAKSAGRGHFRFYYTELSVRNRHKLTLKNNLHRAVDANAFDAWYQPIIDIRTGKVVYVEALMRLIHPDGTVTTPGHFLQTLEETGLISRSGQMMLEQACSTLASWRTLFPELRLSLNLSVNQLWQADLIDQLEQMLAQHHLPASALMLEVTEGSMMTDIVKTEQFLEALHGRGFEIAIDDFGTGYSSLSRLRSLPVNKLKVDKSFMDGIPRDRKSMEMVRAILQMATSLDLEVVAEGIETEDQLQVLAEADCHFGQGFLFARPMSSEDLLTYLSLPGKEQTTPYRPMA</sequence>
<keyword evidence="6" id="KW-1185">Reference proteome</keyword>
<dbReference type="CDD" id="cd01948">
    <property type="entry name" value="EAL"/>
    <property type="match status" value="1"/>
</dbReference>
<dbReference type="InterPro" id="IPR011006">
    <property type="entry name" value="CheY-like_superfamily"/>
</dbReference>
<dbReference type="GO" id="GO:0016301">
    <property type="term" value="F:kinase activity"/>
    <property type="evidence" value="ECO:0007669"/>
    <property type="project" value="UniProtKB-KW"/>
</dbReference>
<dbReference type="PROSITE" id="PS50883">
    <property type="entry name" value="EAL"/>
    <property type="match status" value="1"/>
</dbReference>
<keyword evidence="2" id="KW-0418">Kinase</keyword>
<dbReference type="PANTHER" id="PTHR33121">
    <property type="entry name" value="CYCLIC DI-GMP PHOSPHODIESTERASE PDEF"/>
    <property type="match status" value="1"/>
</dbReference>
<dbReference type="InterPro" id="IPR035919">
    <property type="entry name" value="EAL_sf"/>
</dbReference>
<dbReference type="SMART" id="SM00065">
    <property type="entry name" value="GAF"/>
    <property type="match status" value="1"/>
</dbReference>
<feature type="domain" description="EAL" evidence="3">
    <location>
        <begin position="503"/>
        <end position="756"/>
    </location>
</feature>
<evidence type="ECO:0000259" key="4">
    <source>
        <dbReference type="PROSITE" id="PS50887"/>
    </source>
</evidence>
<dbReference type="NCBIfam" id="TIGR00254">
    <property type="entry name" value="GGDEF"/>
    <property type="match status" value="1"/>
</dbReference>
<dbReference type="InterPro" id="IPR003018">
    <property type="entry name" value="GAF"/>
</dbReference>
<dbReference type="InterPro" id="IPR043128">
    <property type="entry name" value="Rev_trsase/Diguanyl_cyclase"/>
</dbReference>
<dbReference type="Pfam" id="PF00990">
    <property type="entry name" value="GGDEF"/>
    <property type="match status" value="1"/>
</dbReference>
<dbReference type="Pfam" id="PF13185">
    <property type="entry name" value="GAF_2"/>
    <property type="match status" value="1"/>
</dbReference>
<dbReference type="OrthoDB" id="6597954at2"/>
<evidence type="ECO:0000313" key="5">
    <source>
        <dbReference type="EMBL" id="SES69784.1"/>
    </source>
</evidence>
<keyword evidence="1" id="KW-0808">Transferase</keyword>
<dbReference type="Gene3D" id="3.20.20.450">
    <property type="entry name" value="EAL domain"/>
    <property type="match status" value="1"/>
</dbReference>
<dbReference type="PANTHER" id="PTHR33121:SF79">
    <property type="entry name" value="CYCLIC DI-GMP PHOSPHODIESTERASE PDED-RELATED"/>
    <property type="match status" value="1"/>
</dbReference>